<proteinExistence type="predicted"/>
<feature type="compositionally biased region" description="Polar residues" evidence="3">
    <location>
        <begin position="87"/>
        <end position="96"/>
    </location>
</feature>
<dbReference type="Pfam" id="PF00107">
    <property type="entry name" value="ADH_zinc_N"/>
    <property type="match status" value="1"/>
</dbReference>
<dbReference type="SUPFAM" id="SSF50129">
    <property type="entry name" value="GroES-like"/>
    <property type="match status" value="1"/>
</dbReference>
<feature type="region of interest" description="Disordered" evidence="3">
    <location>
        <begin position="77"/>
        <end position="110"/>
    </location>
</feature>
<feature type="region of interest" description="Disordered" evidence="3">
    <location>
        <begin position="1"/>
        <end position="58"/>
    </location>
</feature>
<dbReference type="SUPFAM" id="SSF51735">
    <property type="entry name" value="NAD(P)-binding Rossmann-fold domains"/>
    <property type="match status" value="1"/>
</dbReference>
<dbReference type="GO" id="GO:0005829">
    <property type="term" value="C:cytosol"/>
    <property type="evidence" value="ECO:0007669"/>
    <property type="project" value="TreeGrafter"/>
</dbReference>
<dbReference type="GO" id="GO:0035925">
    <property type="term" value="F:mRNA 3'-UTR AU-rich region binding"/>
    <property type="evidence" value="ECO:0007669"/>
    <property type="project" value="TreeGrafter"/>
</dbReference>
<dbReference type="GO" id="GO:0070402">
    <property type="term" value="F:NADPH binding"/>
    <property type="evidence" value="ECO:0007669"/>
    <property type="project" value="TreeGrafter"/>
</dbReference>
<keyword evidence="2 5" id="KW-0560">Oxidoreductase</keyword>
<dbReference type="InterPro" id="IPR047618">
    <property type="entry name" value="QOR-like"/>
</dbReference>
<dbReference type="Proteomes" id="UP001150569">
    <property type="component" value="Unassembled WGS sequence"/>
</dbReference>
<feature type="compositionally biased region" description="Low complexity" evidence="3">
    <location>
        <begin position="211"/>
        <end position="221"/>
    </location>
</feature>
<reference evidence="5" key="1">
    <citation type="submission" date="2022-07" db="EMBL/GenBank/DDBJ databases">
        <title>Phylogenomic reconstructions and comparative analyses of Kickxellomycotina fungi.</title>
        <authorList>
            <person name="Reynolds N.K."/>
            <person name="Stajich J.E."/>
            <person name="Barry K."/>
            <person name="Grigoriev I.V."/>
            <person name="Crous P."/>
            <person name="Smith M.E."/>
        </authorList>
    </citation>
    <scope>NUCLEOTIDE SEQUENCE</scope>
    <source>
        <strain evidence="5">RSA 861</strain>
    </source>
</reference>
<dbReference type="EMBL" id="JANBPT010000018">
    <property type="protein sequence ID" value="KAJ1930021.1"/>
    <property type="molecule type" value="Genomic_DNA"/>
</dbReference>
<dbReference type="EC" id="1.6.5.5" evidence="5"/>
<accession>A0A9W8E2J3</accession>
<feature type="compositionally biased region" description="Polar residues" evidence="3">
    <location>
        <begin position="31"/>
        <end position="41"/>
    </location>
</feature>
<dbReference type="AlphaFoldDB" id="A0A9W8E2J3"/>
<evidence type="ECO:0000313" key="6">
    <source>
        <dbReference type="Proteomes" id="UP001150569"/>
    </source>
</evidence>
<dbReference type="CDD" id="cd05286">
    <property type="entry name" value="QOR2"/>
    <property type="match status" value="1"/>
</dbReference>
<evidence type="ECO:0000256" key="1">
    <source>
        <dbReference type="ARBA" id="ARBA00022857"/>
    </source>
</evidence>
<feature type="region of interest" description="Disordered" evidence="3">
    <location>
        <begin position="238"/>
        <end position="263"/>
    </location>
</feature>
<dbReference type="InterPro" id="IPR011032">
    <property type="entry name" value="GroES-like_sf"/>
</dbReference>
<dbReference type="SMART" id="SM00829">
    <property type="entry name" value="PKS_ER"/>
    <property type="match status" value="1"/>
</dbReference>
<dbReference type="InterPro" id="IPR002364">
    <property type="entry name" value="Quin_OxRdtase/zeta-crystal_CS"/>
</dbReference>
<dbReference type="PROSITE" id="PS01162">
    <property type="entry name" value="QOR_ZETA_CRYSTAL"/>
    <property type="match status" value="1"/>
</dbReference>
<protein>
    <submittedName>
        <fullName evidence="5">NADPH:quinone reductase</fullName>
        <ecNumber evidence="5">1.6.5.5</ecNumber>
    </submittedName>
</protein>
<feature type="region of interest" description="Disordered" evidence="3">
    <location>
        <begin position="192"/>
        <end position="222"/>
    </location>
</feature>
<name>A0A9W8E2J3_9FUNG</name>
<keyword evidence="6" id="KW-1185">Reference proteome</keyword>
<dbReference type="Gene3D" id="3.90.180.10">
    <property type="entry name" value="Medium-chain alcohol dehydrogenases, catalytic domain"/>
    <property type="match status" value="1"/>
</dbReference>
<dbReference type="GO" id="GO:0003960">
    <property type="term" value="F:quinone reductase (NADPH) activity"/>
    <property type="evidence" value="ECO:0007669"/>
    <property type="project" value="UniProtKB-EC"/>
</dbReference>
<feature type="region of interest" description="Disordered" evidence="3">
    <location>
        <begin position="130"/>
        <end position="155"/>
    </location>
</feature>
<gene>
    <name evidence="5" type="primary">ZTA1_1</name>
    <name evidence="5" type="ORF">IWQ60_000685</name>
</gene>
<dbReference type="Pfam" id="PF08240">
    <property type="entry name" value="ADH_N"/>
    <property type="match status" value="1"/>
</dbReference>
<feature type="domain" description="Enoyl reductase (ER)" evidence="4">
    <location>
        <begin position="279"/>
        <end position="593"/>
    </location>
</feature>
<dbReference type="PANTHER" id="PTHR48106:SF13">
    <property type="entry name" value="QUINONE OXIDOREDUCTASE-RELATED"/>
    <property type="match status" value="1"/>
</dbReference>
<dbReference type="Gene3D" id="3.40.50.720">
    <property type="entry name" value="NAD(P)-binding Rossmann-like Domain"/>
    <property type="match status" value="1"/>
</dbReference>
<keyword evidence="1" id="KW-0521">NADP</keyword>
<evidence type="ECO:0000256" key="2">
    <source>
        <dbReference type="ARBA" id="ARBA00023002"/>
    </source>
</evidence>
<evidence type="ECO:0000313" key="5">
    <source>
        <dbReference type="EMBL" id="KAJ1930021.1"/>
    </source>
</evidence>
<sequence>MFSSQSSPAPVDHLSPRGLSSDAVPRYHGSMTLSPVESTEPYSAPALSSGPRSPSAGAMNCASLSLSHILNTSCEDAATDGPRLSLAPTSDSTATASGEAWPTPTPTPSDTDKITSGLAHLCAAATQSTSESVSSTVLAESPGKPTPASSLSSSRCARGGLDAVRKLGSYFSTKNSPYAEILPRPPAPVPKILPAPLLPSPTGTATDGESRSPSIASSPSRNPLRALSKFYQCKQSRNCPSTAVPEGGNSGRMVCPSTTDRTTPATQDTMRAIYIETCGGLEVLRHVRLPVPRLPRGGILVRNDFIGVSLLDVNQRQGRLAAGGKTILGREAAGVVIAVGPQANACLADPIAVGDRVAYLSGGTYAEYAVMCPKAMYKLPPDVSTETGAAVLLQGVLALSLVTQAYQVRVGDWVLIHAAAGGTGSLLVQICKQFGARVIAVTSSPEKAHLVQQQLGADHVLTYDHPSLVAEVQRLTLGRGVDVVYDSVGQATFHTSLQLSRRSGQVVIFGCSSGKVPPVDIACLSVNNIRLIKPSLFNYIQTRAEFEKLADRLFDMVQRGQIRPIIHRIYPLAATPQAHRDLESRCTMGKLLLRP</sequence>
<dbReference type="InterPro" id="IPR013154">
    <property type="entry name" value="ADH-like_N"/>
</dbReference>
<dbReference type="InterPro" id="IPR020843">
    <property type="entry name" value="ER"/>
</dbReference>
<dbReference type="PANTHER" id="PTHR48106">
    <property type="entry name" value="QUINONE OXIDOREDUCTASE PIG3-RELATED"/>
    <property type="match status" value="1"/>
</dbReference>
<evidence type="ECO:0000259" key="4">
    <source>
        <dbReference type="SMART" id="SM00829"/>
    </source>
</evidence>
<dbReference type="InterPro" id="IPR013149">
    <property type="entry name" value="ADH-like_C"/>
</dbReference>
<comment type="caution">
    <text evidence="5">The sequence shown here is derived from an EMBL/GenBank/DDBJ whole genome shotgun (WGS) entry which is preliminary data.</text>
</comment>
<evidence type="ECO:0000256" key="3">
    <source>
        <dbReference type="SAM" id="MobiDB-lite"/>
    </source>
</evidence>
<dbReference type="GO" id="GO:0008270">
    <property type="term" value="F:zinc ion binding"/>
    <property type="evidence" value="ECO:0007669"/>
    <property type="project" value="InterPro"/>
</dbReference>
<feature type="compositionally biased region" description="Low complexity" evidence="3">
    <location>
        <begin position="130"/>
        <end position="141"/>
    </location>
</feature>
<dbReference type="InterPro" id="IPR036291">
    <property type="entry name" value="NAD(P)-bd_dom_sf"/>
</dbReference>
<organism evidence="5 6">
    <name type="scientific">Tieghemiomyces parasiticus</name>
    <dbReference type="NCBI Taxonomy" id="78921"/>
    <lineage>
        <taxon>Eukaryota</taxon>
        <taxon>Fungi</taxon>
        <taxon>Fungi incertae sedis</taxon>
        <taxon>Zoopagomycota</taxon>
        <taxon>Kickxellomycotina</taxon>
        <taxon>Dimargaritomycetes</taxon>
        <taxon>Dimargaritales</taxon>
        <taxon>Dimargaritaceae</taxon>
        <taxon>Tieghemiomyces</taxon>
    </lineage>
</organism>
<dbReference type="OrthoDB" id="48317at2759"/>